<sequence length="442" mass="47865">MDEEIVIGRLRSVPAREVWRHEALDFTPWLLDNADVLSEVIGLDLELDTAEHAVGDFSLDLIGRDRISGDLVIVENQLEQSDHTHLGQIMTYAGGTDAAHIVWVAPSFRPEHRRALEWLNERTDETTRFFAVEVKAVRIGDSPYAPLLSLAVQPNDWGKQVRTKAIQQSGATWSSSDLMPAVRAETTPQVADAIGALLAAHEALGPGAGFYYGTARSPSVTATMSAGAVRAQPWSVFTHLGVVWTLNLDWIHKQGRVLSADYMESLASELGDLPGLAEAFAAGRVVGWRKRPSVAAEPLFSHPGAVDRISAAMARMFQEIGATADAAPPSSAAAFDWSRLHAYMAAIPEGRWTTYGVLAQLVGTAAQPLGQHITRCVECPHAHRVLSEKGVVSAGFTWSDPDDLRDPAQLLIEEGVDMTGGRASFAQRLDASELAALVRTAR</sequence>
<evidence type="ECO:0000313" key="2">
    <source>
        <dbReference type="Proteomes" id="UP000549911"/>
    </source>
</evidence>
<dbReference type="InterPro" id="IPR036388">
    <property type="entry name" value="WH-like_DNA-bd_sf"/>
</dbReference>
<evidence type="ECO:0000313" key="1">
    <source>
        <dbReference type="EMBL" id="NYE38009.1"/>
    </source>
</evidence>
<reference evidence="1 2" key="2">
    <citation type="submission" date="2020-08" db="EMBL/GenBank/DDBJ databases">
        <title>The Agave Microbiome: Exploring the role of microbial communities in plant adaptations to desert environments.</title>
        <authorList>
            <person name="Partida-Martinez L.P."/>
        </authorList>
    </citation>
    <scope>NUCLEOTIDE SEQUENCE [LARGE SCALE GENOMIC DNA]</scope>
    <source>
        <strain evidence="1 2">AT2.17</strain>
    </source>
</reference>
<proteinExistence type="predicted"/>
<reference evidence="1 2" key="1">
    <citation type="submission" date="2020-07" db="EMBL/GenBank/DDBJ databases">
        <authorList>
            <person name="Partida-Martinez L."/>
            <person name="Huntemann M."/>
            <person name="Clum A."/>
            <person name="Wang J."/>
            <person name="Palaniappan K."/>
            <person name="Ritter S."/>
            <person name="Chen I.-M."/>
            <person name="Stamatis D."/>
            <person name="Reddy T."/>
            <person name="O'Malley R."/>
            <person name="Daum C."/>
            <person name="Shapiro N."/>
            <person name="Ivanova N."/>
            <person name="Kyrpides N."/>
            <person name="Woyke T."/>
        </authorList>
    </citation>
    <scope>NUCLEOTIDE SEQUENCE [LARGE SCALE GENOMIC DNA]</scope>
    <source>
        <strain evidence="1 2">AT2.17</strain>
    </source>
</reference>
<gene>
    <name evidence="1" type="ORF">F4692_003154</name>
</gene>
<accession>A0A7Y9KSX1</accession>
<dbReference type="RefSeq" id="WP_179620638.1">
    <property type="nucleotide sequence ID" value="NZ_JACCBW010000003.1"/>
</dbReference>
<dbReference type="SUPFAM" id="SSF46767">
    <property type="entry name" value="Methylated DNA-protein cysteine methyltransferase, C-terminal domain"/>
    <property type="match status" value="1"/>
</dbReference>
<dbReference type="Gene3D" id="1.10.10.10">
    <property type="entry name" value="Winged helix-like DNA-binding domain superfamily/Winged helix DNA-binding domain"/>
    <property type="match status" value="1"/>
</dbReference>
<name>A0A7Y9KSX1_9ACTN</name>
<dbReference type="GO" id="GO:0003676">
    <property type="term" value="F:nucleic acid binding"/>
    <property type="evidence" value="ECO:0007669"/>
    <property type="project" value="InterPro"/>
</dbReference>
<dbReference type="AlphaFoldDB" id="A0A7Y9KSX1"/>
<protein>
    <submittedName>
        <fullName evidence="1">Alkylated DNA nucleotide flippase Atl1</fullName>
    </submittedName>
</protein>
<dbReference type="EMBL" id="JACCBW010000003">
    <property type="protein sequence ID" value="NYE38009.1"/>
    <property type="molecule type" value="Genomic_DNA"/>
</dbReference>
<dbReference type="InterPro" id="IPR036217">
    <property type="entry name" value="MethylDNA_cys_MeTrfase_DNAb"/>
</dbReference>
<dbReference type="InterPro" id="IPR011856">
    <property type="entry name" value="tRNA_endonuc-like_dom_sf"/>
</dbReference>
<dbReference type="Proteomes" id="UP000549911">
    <property type="component" value="Unassembled WGS sequence"/>
</dbReference>
<comment type="caution">
    <text evidence="1">The sequence shown here is derived from an EMBL/GenBank/DDBJ whole genome shotgun (WGS) entry which is preliminary data.</text>
</comment>
<organism evidence="1 2">
    <name type="scientific">Nocardioides cavernae</name>
    <dbReference type="NCBI Taxonomy" id="1921566"/>
    <lineage>
        <taxon>Bacteria</taxon>
        <taxon>Bacillati</taxon>
        <taxon>Actinomycetota</taxon>
        <taxon>Actinomycetes</taxon>
        <taxon>Propionibacteriales</taxon>
        <taxon>Nocardioidaceae</taxon>
        <taxon>Nocardioides</taxon>
    </lineage>
</organism>
<keyword evidence="2" id="KW-1185">Reference proteome</keyword>
<dbReference type="Gene3D" id="3.40.1350.10">
    <property type="match status" value="1"/>
</dbReference>